<dbReference type="EMBL" id="KE346436">
    <property type="protein sequence ID" value="KJE98446.1"/>
    <property type="molecule type" value="Genomic_DNA"/>
</dbReference>
<dbReference type="AlphaFoldDB" id="A0A0D2UTX8"/>
<dbReference type="SUPFAM" id="SSF54160">
    <property type="entry name" value="Chromo domain-like"/>
    <property type="match status" value="1"/>
</dbReference>
<feature type="domain" description="Chromo" evidence="1">
    <location>
        <begin position="35"/>
        <end position="93"/>
    </location>
</feature>
<dbReference type="Gene3D" id="2.40.50.40">
    <property type="match status" value="1"/>
</dbReference>
<dbReference type="CDD" id="cd00024">
    <property type="entry name" value="CD_CSD"/>
    <property type="match status" value="1"/>
</dbReference>
<reference evidence="3" key="1">
    <citation type="submission" date="2011-02" db="EMBL/GenBank/DDBJ databases">
        <title>The Genome Sequence of Capsaspora owczarzaki ATCC 30864.</title>
        <authorList>
            <person name="Russ C."/>
            <person name="Cuomo C."/>
            <person name="Burger G."/>
            <person name="Gray M.W."/>
            <person name="Holland P.W.H."/>
            <person name="King N."/>
            <person name="Lang F.B.F."/>
            <person name="Roger A.J."/>
            <person name="Ruiz-Trillo I."/>
            <person name="Young S.K."/>
            <person name="Zeng Q."/>
            <person name="Gargeya S."/>
            <person name="Alvarado L."/>
            <person name="Berlin A."/>
            <person name="Chapman S.B."/>
            <person name="Chen Z."/>
            <person name="Freedman E."/>
            <person name="Gellesch M."/>
            <person name="Goldberg J."/>
            <person name="Griggs A."/>
            <person name="Gujja S."/>
            <person name="Heilman E."/>
            <person name="Heiman D."/>
            <person name="Howarth C."/>
            <person name="Mehta T."/>
            <person name="Neiman D."/>
            <person name="Pearson M."/>
            <person name="Roberts A."/>
            <person name="Saif S."/>
            <person name="Shea T."/>
            <person name="Shenoy N."/>
            <person name="Sisk P."/>
            <person name="Stolte C."/>
            <person name="Sykes S."/>
            <person name="White J."/>
            <person name="Yandava C."/>
            <person name="Haas B."/>
            <person name="Nusbaum C."/>
            <person name="Birren B."/>
        </authorList>
    </citation>
    <scope>NUCLEOTIDE SEQUENCE</scope>
    <source>
        <strain evidence="3">ATCC 30864</strain>
    </source>
</reference>
<dbReference type="SMART" id="SM00298">
    <property type="entry name" value="CHROMO"/>
    <property type="match status" value="1"/>
</dbReference>
<dbReference type="OrthoDB" id="433924at2759"/>
<organism evidence="2 3">
    <name type="scientific">Capsaspora owczarzaki (strain ATCC 30864)</name>
    <dbReference type="NCBI Taxonomy" id="595528"/>
    <lineage>
        <taxon>Eukaryota</taxon>
        <taxon>Filasterea</taxon>
        <taxon>Capsaspora</taxon>
    </lineage>
</organism>
<dbReference type="InParanoid" id="A0A0D2UTX8"/>
<dbReference type="InterPro" id="IPR000953">
    <property type="entry name" value="Chromo/chromo_shadow_dom"/>
</dbReference>
<dbReference type="InterPro" id="IPR023780">
    <property type="entry name" value="Chromo_domain"/>
</dbReference>
<accession>A0A0D2UTX8</accession>
<dbReference type="PhylomeDB" id="A0A0D2UTX8"/>
<proteinExistence type="predicted"/>
<dbReference type="Proteomes" id="UP000008743">
    <property type="component" value="Unassembled WGS sequence"/>
</dbReference>
<dbReference type="InterPro" id="IPR016197">
    <property type="entry name" value="Chromo-like_dom_sf"/>
</dbReference>
<name>A0A0D2UTX8_CAPO3</name>
<sequence length="93" mass="10789">MPDPSIVSPADHLFEFLRELLSTLPACLHCDGEFFPVGRILDSQLRDDDELWYLIRWKDRPASEDSWEPAYNIVPGNARMVNAYHRAHPNKPK</sequence>
<evidence type="ECO:0000313" key="2">
    <source>
        <dbReference type="EMBL" id="KJE98446.1"/>
    </source>
</evidence>
<gene>
    <name evidence="2" type="ORF">CAOG_010250</name>
</gene>
<dbReference type="STRING" id="595528.A0A0D2UTX8"/>
<dbReference type="Pfam" id="PF00385">
    <property type="entry name" value="Chromo"/>
    <property type="match status" value="1"/>
</dbReference>
<protein>
    <recommendedName>
        <fullName evidence="1">Chromo domain-containing protein</fullName>
    </recommendedName>
</protein>
<evidence type="ECO:0000259" key="1">
    <source>
        <dbReference type="PROSITE" id="PS50013"/>
    </source>
</evidence>
<dbReference type="PROSITE" id="PS50013">
    <property type="entry name" value="CHROMO_2"/>
    <property type="match status" value="1"/>
</dbReference>
<evidence type="ECO:0000313" key="3">
    <source>
        <dbReference type="Proteomes" id="UP000008743"/>
    </source>
</evidence>
<keyword evidence="3" id="KW-1185">Reference proteome</keyword>